<dbReference type="AlphaFoldDB" id="A0A086TCF3"/>
<keyword evidence="2" id="KW-1185">Reference proteome</keyword>
<dbReference type="Proteomes" id="UP000029964">
    <property type="component" value="Unassembled WGS sequence"/>
</dbReference>
<protein>
    <submittedName>
        <fullName evidence="1">Uncharacterized protein</fullName>
    </submittedName>
</protein>
<evidence type="ECO:0000313" key="1">
    <source>
        <dbReference type="EMBL" id="KFH47035.1"/>
    </source>
</evidence>
<name>A0A086TCF3_HAPC1</name>
<dbReference type="HOGENOM" id="CLU_2793367_0_0_1"/>
<reference evidence="2" key="1">
    <citation type="journal article" date="2014" name="Genome Announc.">
        <title>Genome sequence and annotation of Acremonium chrysogenum, producer of the beta-lactam antibiotic cephalosporin C.</title>
        <authorList>
            <person name="Terfehr D."/>
            <person name="Dahlmann T.A."/>
            <person name="Specht T."/>
            <person name="Zadra I."/>
            <person name="Kuernsteiner H."/>
            <person name="Kueck U."/>
        </authorList>
    </citation>
    <scope>NUCLEOTIDE SEQUENCE [LARGE SCALE GENOMIC DNA]</scope>
    <source>
        <strain evidence="2">ATCC 11550 / CBS 779.69 / DSM 880 / IAM 14645 / JCM 23072 / IMI 49137</strain>
    </source>
</reference>
<gene>
    <name evidence="1" type="ORF">ACRE_021050</name>
</gene>
<sequence>MPLSGAIRGLRPLSPKVRLEDEDMMLGEIGIQLLLGVAGVEAARDATVRRIVPCETKSNFLTKLQHGV</sequence>
<accession>A0A086TCF3</accession>
<organism evidence="1 2">
    <name type="scientific">Hapsidospora chrysogenum (strain ATCC 11550 / CBS 779.69 / DSM 880 / IAM 14645 / JCM 23072 / IMI 49137)</name>
    <name type="common">Acremonium chrysogenum</name>
    <dbReference type="NCBI Taxonomy" id="857340"/>
    <lineage>
        <taxon>Eukaryota</taxon>
        <taxon>Fungi</taxon>
        <taxon>Dikarya</taxon>
        <taxon>Ascomycota</taxon>
        <taxon>Pezizomycotina</taxon>
        <taxon>Sordariomycetes</taxon>
        <taxon>Hypocreomycetidae</taxon>
        <taxon>Hypocreales</taxon>
        <taxon>Bionectriaceae</taxon>
        <taxon>Hapsidospora</taxon>
    </lineage>
</organism>
<proteinExistence type="predicted"/>
<evidence type="ECO:0000313" key="2">
    <source>
        <dbReference type="Proteomes" id="UP000029964"/>
    </source>
</evidence>
<comment type="caution">
    <text evidence="1">The sequence shown here is derived from an EMBL/GenBank/DDBJ whole genome shotgun (WGS) entry which is preliminary data.</text>
</comment>
<dbReference type="EMBL" id="JPKY01000013">
    <property type="protein sequence ID" value="KFH47035.1"/>
    <property type="molecule type" value="Genomic_DNA"/>
</dbReference>